<dbReference type="Proteomes" id="UP000184192">
    <property type="component" value="Unassembled WGS sequence"/>
</dbReference>
<dbReference type="AlphaFoldDB" id="A0A1M6GG57"/>
<name>A0A1M6GG57_9BACE</name>
<proteinExistence type="predicted"/>
<keyword evidence="2" id="KW-1185">Reference proteome</keyword>
<sequence>MSRFIEKCCVVFLLVWLLPACDHKELCFDHAHMVDLDIRFDWSEAPDADPRTMVVHFFRMDGSYYTSRELPRAAGGKVRMEADEYMLLFHNGEMEFVGEDGNTYDSFWLYTKPQSILDPMGRGELSALPPEATAGEPVRGIPEVVWGGQYTYLNVQRGVEGQSVTLKPAEVTTWYTIEVCNVENMDPMLDVSGALSGMCEGWRLKEGVSAGVSVTMPFELERRYDEKKLVARFPTFGHCPVSVGKHTFFIYTSRQTYYDFDVTDKIHDGNGGVDEPKEIHIVIDDGIKLPPATGGMTPSVDGWDDVVNNDINMN</sequence>
<evidence type="ECO:0000313" key="1">
    <source>
        <dbReference type="EMBL" id="SHJ08956.1"/>
    </source>
</evidence>
<organism evidence="1 2">
    <name type="scientific">Bacteroides stercorirosoris</name>
    <dbReference type="NCBI Taxonomy" id="871324"/>
    <lineage>
        <taxon>Bacteria</taxon>
        <taxon>Pseudomonadati</taxon>
        <taxon>Bacteroidota</taxon>
        <taxon>Bacteroidia</taxon>
        <taxon>Bacteroidales</taxon>
        <taxon>Bacteroidaceae</taxon>
        <taxon>Bacteroides</taxon>
    </lineage>
</organism>
<dbReference type="InterPro" id="IPR033410">
    <property type="entry name" value="DUF5119"/>
</dbReference>
<reference evidence="2" key="1">
    <citation type="submission" date="2016-11" db="EMBL/GenBank/DDBJ databases">
        <authorList>
            <person name="Varghese N."/>
            <person name="Submissions S."/>
        </authorList>
    </citation>
    <scope>NUCLEOTIDE SEQUENCE [LARGE SCALE GENOMIC DNA]</scope>
    <source>
        <strain evidence="2">DSM 26884</strain>
    </source>
</reference>
<gene>
    <name evidence="1" type="ORF">SAMN05444350_11518</name>
</gene>
<dbReference type="RefSeq" id="WP_073313837.1">
    <property type="nucleotide sequence ID" value="NZ_CAMTFU010000119.1"/>
</dbReference>
<dbReference type="Pfam" id="PF17145">
    <property type="entry name" value="DUF5119"/>
    <property type="match status" value="1"/>
</dbReference>
<dbReference type="eggNOG" id="ENOG50311KZ">
    <property type="taxonomic scope" value="Bacteria"/>
</dbReference>
<accession>A0A1M6GG57</accession>
<dbReference type="EMBL" id="FQZN01000015">
    <property type="protein sequence ID" value="SHJ08956.1"/>
    <property type="molecule type" value="Genomic_DNA"/>
</dbReference>
<dbReference type="GeneID" id="92712635"/>
<evidence type="ECO:0000313" key="2">
    <source>
        <dbReference type="Proteomes" id="UP000184192"/>
    </source>
</evidence>
<protein>
    <recommendedName>
        <fullName evidence="3">DUF5119 domain-containing protein</fullName>
    </recommendedName>
</protein>
<evidence type="ECO:0008006" key="3">
    <source>
        <dbReference type="Google" id="ProtNLM"/>
    </source>
</evidence>